<reference evidence="10 11" key="1">
    <citation type="submission" date="2019-08" db="EMBL/GenBank/DDBJ databases">
        <title>Deep-cultivation of Planctomycetes and their phenomic and genomic characterization uncovers novel biology.</title>
        <authorList>
            <person name="Wiegand S."/>
            <person name="Jogler M."/>
            <person name="Boedeker C."/>
            <person name="Pinto D."/>
            <person name="Vollmers J."/>
            <person name="Rivas-Marin E."/>
            <person name="Kohn T."/>
            <person name="Peeters S.H."/>
            <person name="Heuer A."/>
            <person name="Rast P."/>
            <person name="Oberbeckmann S."/>
            <person name="Bunk B."/>
            <person name="Jeske O."/>
            <person name="Meyerdierks A."/>
            <person name="Storesund J.E."/>
            <person name="Kallscheuer N."/>
            <person name="Luecker S."/>
            <person name="Lage O.M."/>
            <person name="Pohl T."/>
            <person name="Merkel B.J."/>
            <person name="Hornburger P."/>
            <person name="Mueller R.-W."/>
            <person name="Bruemmer F."/>
            <person name="Labrenz M."/>
            <person name="Spormann A.M."/>
            <person name="Op den Camp H."/>
            <person name="Overmann J."/>
            <person name="Amann R."/>
            <person name="Jetten M.S.M."/>
            <person name="Mascher T."/>
            <person name="Medema M.H."/>
            <person name="Devos D.P."/>
            <person name="Kaster A.-K."/>
            <person name="Ovreas L."/>
            <person name="Rohde M."/>
            <person name="Galperin M.Y."/>
            <person name="Jogler C."/>
        </authorList>
    </citation>
    <scope>NUCLEOTIDE SEQUENCE [LARGE SCALE GENOMIC DNA]</scope>
    <source>
        <strain evidence="10 11">OJF2</strain>
    </source>
</reference>
<evidence type="ECO:0000259" key="9">
    <source>
        <dbReference type="Pfam" id="PF12704"/>
    </source>
</evidence>
<evidence type="ECO:0000313" key="11">
    <source>
        <dbReference type="Proteomes" id="UP000324233"/>
    </source>
</evidence>
<evidence type="ECO:0000256" key="1">
    <source>
        <dbReference type="ARBA" id="ARBA00004651"/>
    </source>
</evidence>
<dbReference type="KEGG" id="agv:OJF2_58060"/>
<feature type="transmembrane region" description="Helical" evidence="7">
    <location>
        <begin position="368"/>
        <end position="394"/>
    </location>
</feature>
<dbReference type="Pfam" id="PF02687">
    <property type="entry name" value="FtsX"/>
    <property type="match status" value="1"/>
</dbReference>
<proteinExistence type="inferred from homology"/>
<dbReference type="EC" id="3.6.3.-" evidence="10"/>
<dbReference type="InterPro" id="IPR003838">
    <property type="entry name" value="ABC3_permease_C"/>
</dbReference>
<dbReference type="PANTHER" id="PTHR30572:SF4">
    <property type="entry name" value="ABC TRANSPORTER PERMEASE YTRF"/>
    <property type="match status" value="1"/>
</dbReference>
<keyword evidence="11" id="KW-1185">Reference proteome</keyword>
<keyword evidence="10" id="KW-0067">ATP-binding</keyword>
<dbReference type="Proteomes" id="UP000324233">
    <property type="component" value="Chromosome"/>
</dbReference>
<keyword evidence="4 7" id="KW-1133">Transmembrane helix</keyword>
<comment type="similarity">
    <text evidence="6">Belongs to the ABC-4 integral membrane protein family.</text>
</comment>
<feature type="domain" description="ABC3 transporter permease C-terminal" evidence="8">
    <location>
        <begin position="284"/>
        <end position="396"/>
    </location>
</feature>
<keyword evidence="2" id="KW-1003">Cell membrane</keyword>
<keyword evidence="10" id="KW-0378">Hydrolase</keyword>
<evidence type="ECO:0000313" key="10">
    <source>
        <dbReference type="EMBL" id="QEH37219.1"/>
    </source>
</evidence>
<feature type="transmembrane region" description="Helical" evidence="7">
    <location>
        <begin position="275"/>
        <end position="303"/>
    </location>
</feature>
<dbReference type="GO" id="GO:0005886">
    <property type="term" value="C:plasma membrane"/>
    <property type="evidence" value="ECO:0007669"/>
    <property type="project" value="UniProtKB-SubCell"/>
</dbReference>
<evidence type="ECO:0000256" key="4">
    <source>
        <dbReference type="ARBA" id="ARBA00022989"/>
    </source>
</evidence>
<dbReference type="GO" id="GO:0016787">
    <property type="term" value="F:hydrolase activity"/>
    <property type="evidence" value="ECO:0007669"/>
    <property type="project" value="UniProtKB-KW"/>
</dbReference>
<dbReference type="Pfam" id="PF12704">
    <property type="entry name" value="MacB_PCD"/>
    <property type="match status" value="1"/>
</dbReference>
<sequence length="404" mass="43218">MIVAANVANAVEQLWTHRLRSLLTVLGVVIAVTSTITVVGVIQGFTRYVSEFLQGLGTNAMWVWPERPAGEAGKRLGRIELDGRDVDAIELWCPAVRRASPLIRPPDALVQAGRDQAKVPLEGVSAEYHAIRNFAVDAGRPFSVVDIEQGHHVCILGREVLRKLNLDDGILGGAILVGQRRFRVVGILGEKGSFLGNSQDNVVLVPYTMALKMYPAFRRKMAVTAQAVTEKSVPEARAQIVNLLRRRHGLSANQPNDFNVLTQDEILETFNSLSLVATAVLAGIVGISLVVGGIGIMNVMLVSVTERTREIGLRKAVGARRRDILVQFLTESMCLSGLGGATGIGLGYGLCALASLHPSMVDVVVPPWAVGLGFGISAGTGVVFGLIPAVKAALLNPIDALRHE</sequence>
<evidence type="ECO:0000256" key="3">
    <source>
        <dbReference type="ARBA" id="ARBA00022692"/>
    </source>
</evidence>
<keyword evidence="5 7" id="KW-0472">Membrane</keyword>
<feature type="transmembrane region" description="Helical" evidence="7">
    <location>
        <begin position="324"/>
        <end position="348"/>
    </location>
</feature>
<organism evidence="10 11">
    <name type="scientific">Aquisphaera giovannonii</name>
    <dbReference type="NCBI Taxonomy" id="406548"/>
    <lineage>
        <taxon>Bacteria</taxon>
        <taxon>Pseudomonadati</taxon>
        <taxon>Planctomycetota</taxon>
        <taxon>Planctomycetia</taxon>
        <taxon>Isosphaerales</taxon>
        <taxon>Isosphaeraceae</taxon>
        <taxon>Aquisphaera</taxon>
    </lineage>
</organism>
<dbReference type="GO" id="GO:0022857">
    <property type="term" value="F:transmembrane transporter activity"/>
    <property type="evidence" value="ECO:0007669"/>
    <property type="project" value="TreeGrafter"/>
</dbReference>
<accession>A0A5B9WAF3</accession>
<keyword evidence="10" id="KW-0547">Nucleotide-binding</keyword>
<keyword evidence="3 7" id="KW-0812">Transmembrane</keyword>
<dbReference type="InterPro" id="IPR050250">
    <property type="entry name" value="Macrolide_Exporter_MacB"/>
</dbReference>
<protein>
    <submittedName>
        <fullName evidence="10">Macrolide export ATP-binding/permease protein MacB</fullName>
        <ecNumber evidence="10">3.6.3.-</ecNumber>
    </submittedName>
</protein>
<gene>
    <name evidence="10" type="primary">macB_8</name>
    <name evidence="10" type="ORF">OJF2_58060</name>
</gene>
<feature type="transmembrane region" description="Helical" evidence="7">
    <location>
        <begin position="22"/>
        <end position="45"/>
    </location>
</feature>
<evidence type="ECO:0000256" key="5">
    <source>
        <dbReference type="ARBA" id="ARBA00023136"/>
    </source>
</evidence>
<dbReference type="RefSeq" id="WP_246196201.1">
    <property type="nucleotide sequence ID" value="NZ_CP042997.1"/>
</dbReference>
<name>A0A5B9WAF3_9BACT</name>
<dbReference type="AlphaFoldDB" id="A0A5B9WAF3"/>
<dbReference type="InterPro" id="IPR025857">
    <property type="entry name" value="MacB_PCD"/>
</dbReference>
<feature type="domain" description="MacB-like periplasmic core" evidence="9">
    <location>
        <begin position="21"/>
        <end position="242"/>
    </location>
</feature>
<comment type="subcellular location">
    <subcellularLocation>
        <location evidence="1">Cell membrane</location>
        <topology evidence="1">Multi-pass membrane protein</topology>
    </subcellularLocation>
</comment>
<dbReference type="GO" id="GO:0005524">
    <property type="term" value="F:ATP binding"/>
    <property type="evidence" value="ECO:0007669"/>
    <property type="project" value="UniProtKB-KW"/>
</dbReference>
<dbReference type="EMBL" id="CP042997">
    <property type="protein sequence ID" value="QEH37219.1"/>
    <property type="molecule type" value="Genomic_DNA"/>
</dbReference>
<dbReference type="PANTHER" id="PTHR30572">
    <property type="entry name" value="MEMBRANE COMPONENT OF TRANSPORTER-RELATED"/>
    <property type="match status" value="1"/>
</dbReference>
<evidence type="ECO:0000256" key="6">
    <source>
        <dbReference type="ARBA" id="ARBA00038076"/>
    </source>
</evidence>
<evidence type="ECO:0000259" key="8">
    <source>
        <dbReference type="Pfam" id="PF02687"/>
    </source>
</evidence>
<evidence type="ECO:0000256" key="7">
    <source>
        <dbReference type="SAM" id="Phobius"/>
    </source>
</evidence>
<evidence type="ECO:0000256" key="2">
    <source>
        <dbReference type="ARBA" id="ARBA00022475"/>
    </source>
</evidence>